<sequence>MPDPTLDLKSSVTDWIAAFNRAKGWETLRKNPVVPKATDLRSSPDRQLAGEMAARLAGDDKQALTDAISKDDIALKDLERRVAAAQPGDDIDALQVQLEQLRAGLSEQRANLAIVERIEKRLARLVMMEGNLPDDLKKVRKDNVALRDRAAEAGFDPAALDQKQLAGFRRAHVDMQKNIDNARAEVMTITTDKTGKTRSYAIINGKEYKVLYGLLEQSLLVLQTEGVERAYQKILEVQTLLGNYRSARTGGTVNTAPPSPIEGSGLDGPFRNARDLIDGIRQRGLDATATALQTARDDLYRDVEAAVLAKEDGIREGYLDLIEVIVSGAQRARDDAVAIQSVLAGVNTDIATLVANGHRVDDERTLVADFLKDAAAQSQTSITVGRAHELATEIRQRLKDATDADLALEGLDRDDMRADVEELAGRFGTFFSHNIFTGKIRTQTDTKSQEKKNVRANKDIPRAALDEIELQLMAARQLLDSDSVEALRTADDYLQGVNTFVTTIENDPKVYSHLEDGFKKVETAIKKLESDYRLYLPGDRLDLMAKLTDLRDGQYTRPQDTVNRDTEKLAEKVEALGTEVRSLQVRKRALATRADAVDDLIKNIGKVLKGKKAFVDLDGYYGPEIGQMMQVRDQIAERTEQSLSNAETDIISMQAKLLLALDSARNWAAKKGLDDAGISALDTLLSEARQGQTAHDADEAAKTDFESAVKTLGGDIASVKKMLEKLKADPGEILTLEAKRTALKADVGKTGKFKAGLEEAKALKSRVNQVHDDTESAAAVLDAGLAQAAAACVHMVDGFVTKLDTFVADAILPAGQTDGSNEFDTFDKDKIMSFFTKLAQAVRGTGTDALKTNAAIVADRSAGIPARKKAREAALSELRKLMALFDSFQPMLHFRSHPFSTGDASTRAASARQAMPRLEMRLLTAIKD</sequence>
<organism evidence="1 2">
    <name type="scientific">Szabonella alba</name>
    <dbReference type="NCBI Taxonomy" id="2804194"/>
    <lineage>
        <taxon>Bacteria</taxon>
        <taxon>Pseudomonadati</taxon>
        <taxon>Pseudomonadota</taxon>
        <taxon>Alphaproteobacteria</taxon>
        <taxon>Rhodobacterales</taxon>
        <taxon>Paracoccaceae</taxon>
        <taxon>Szabonella</taxon>
    </lineage>
</organism>
<name>A0A8K0V5M7_9RHOB</name>
<keyword evidence="2" id="KW-1185">Reference proteome</keyword>
<proteinExistence type="predicted"/>
<gene>
    <name evidence="1" type="ORF">JL811_00110</name>
</gene>
<accession>A0A8K0V5M7</accession>
<protein>
    <submittedName>
        <fullName evidence="1">Uncharacterized protein</fullName>
    </submittedName>
</protein>
<comment type="caution">
    <text evidence="1">The sequence shown here is derived from an EMBL/GenBank/DDBJ whole genome shotgun (WGS) entry which is preliminary data.</text>
</comment>
<dbReference type="Proteomes" id="UP000648908">
    <property type="component" value="Unassembled WGS sequence"/>
</dbReference>
<dbReference type="RefSeq" id="WP_202686185.1">
    <property type="nucleotide sequence ID" value="NZ_JAESVN010000001.1"/>
</dbReference>
<dbReference type="AlphaFoldDB" id="A0A8K0V5M7"/>
<evidence type="ECO:0000313" key="2">
    <source>
        <dbReference type="Proteomes" id="UP000648908"/>
    </source>
</evidence>
<evidence type="ECO:0000313" key="1">
    <source>
        <dbReference type="EMBL" id="MBL4915611.1"/>
    </source>
</evidence>
<dbReference type="EMBL" id="JAESVN010000001">
    <property type="protein sequence ID" value="MBL4915611.1"/>
    <property type="molecule type" value="Genomic_DNA"/>
</dbReference>
<reference evidence="1" key="1">
    <citation type="submission" date="2021-01" db="EMBL/GenBank/DDBJ databases">
        <title>Tabrizicola alba sp. nov. a motile alkaliphilic bacterium isolated from a soda lake.</title>
        <authorList>
            <person name="Szuroczki S."/>
            <person name="Abbaszade G."/>
            <person name="Schumann P."/>
            <person name="Toth E."/>
        </authorList>
    </citation>
    <scope>NUCLEOTIDE SEQUENCE</scope>
    <source>
        <strain evidence="1">DMG-N-6</strain>
    </source>
</reference>